<proteinExistence type="predicted"/>
<keyword evidence="3" id="KW-1185">Reference proteome</keyword>
<protein>
    <recommendedName>
        <fullName evidence="4">Porin</fullName>
    </recommendedName>
</protein>
<evidence type="ECO:0008006" key="4">
    <source>
        <dbReference type="Google" id="ProtNLM"/>
    </source>
</evidence>
<evidence type="ECO:0000313" key="2">
    <source>
        <dbReference type="EMBL" id="GGO69441.1"/>
    </source>
</evidence>
<dbReference type="InterPro" id="IPR045748">
    <property type="entry name" value="DcaP"/>
</dbReference>
<gene>
    <name evidence="2" type="ORF">GCM10010982_20610</name>
</gene>
<accession>A0A917YY68</accession>
<dbReference type="Proteomes" id="UP000606935">
    <property type="component" value="Unassembled WGS sequence"/>
</dbReference>
<dbReference type="InterPro" id="IPR023614">
    <property type="entry name" value="Porin_dom_sf"/>
</dbReference>
<reference evidence="2" key="2">
    <citation type="submission" date="2020-09" db="EMBL/GenBank/DDBJ databases">
        <authorList>
            <person name="Sun Q."/>
            <person name="Zhou Y."/>
        </authorList>
    </citation>
    <scope>NUCLEOTIDE SEQUENCE</scope>
    <source>
        <strain evidence="2">CGMCC 1.7086</strain>
    </source>
</reference>
<keyword evidence="1" id="KW-0732">Signal</keyword>
<dbReference type="Gene3D" id="2.40.160.10">
    <property type="entry name" value="Porin"/>
    <property type="match status" value="1"/>
</dbReference>
<dbReference type="AlphaFoldDB" id="A0A917YY68"/>
<dbReference type="RefSeq" id="WP_188694330.1">
    <property type="nucleotide sequence ID" value="NZ_BMLS01000003.1"/>
</dbReference>
<feature type="signal peptide" evidence="1">
    <location>
        <begin position="1"/>
        <end position="24"/>
    </location>
</feature>
<reference evidence="2" key="1">
    <citation type="journal article" date="2014" name="Int. J. Syst. Evol. Microbiol.">
        <title>Complete genome sequence of Corynebacterium casei LMG S-19264T (=DSM 44701T), isolated from a smear-ripened cheese.</title>
        <authorList>
            <consortium name="US DOE Joint Genome Institute (JGI-PGF)"/>
            <person name="Walter F."/>
            <person name="Albersmeier A."/>
            <person name="Kalinowski J."/>
            <person name="Ruckert C."/>
        </authorList>
    </citation>
    <scope>NUCLEOTIDE SEQUENCE</scope>
    <source>
        <strain evidence="2">CGMCC 1.7086</strain>
    </source>
</reference>
<dbReference type="EMBL" id="BMLS01000003">
    <property type="protein sequence ID" value="GGO69441.1"/>
    <property type="molecule type" value="Genomic_DNA"/>
</dbReference>
<comment type="caution">
    <text evidence="2">The sequence shown here is derived from an EMBL/GenBank/DDBJ whole genome shotgun (WGS) entry which is preliminary data.</text>
</comment>
<sequence>MKSITKSPLAYLISALFCTSAAHASVLEDTKFTFGGYVKLDAIASQYSDGSLPSGNIGRDFYIPGLTPVGGNDEGTAFDMHARQTRFNFSSKTALENGKTLSTKIELDFMATPNGDERVSNSYSPRLRIATIEYDGWLFGQTWSTFQDVSVLPESLDFIGTTDGTIFVRQAMIRYSHGGFQVALENPETTVTPYGGGGRIVTDDNSVPDLVLRYTHKADWGHVSGAALIRQLAYDNGVNIDTTETAAAFSISAKFNIGKDDIKVMYNAGSGMGRYLAINAANGAVLNANNELEAIDSSGGFIAYRHWWNDQWRSTLSYSFFDADNELDLTGTGVTETTSRVAVNAIYSPTKALSFGLEYSHSERELENGLDGDMDRLQFSAKYAF</sequence>
<feature type="chain" id="PRO_5038023060" description="Porin" evidence="1">
    <location>
        <begin position="25"/>
        <end position="385"/>
    </location>
</feature>
<dbReference type="Pfam" id="PF19577">
    <property type="entry name" value="DcaP"/>
    <property type="match status" value="1"/>
</dbReference>
<organism evidence="2 3">
    <name type="scientific">Bowmanella pacifica</name>
    <dbReference type="NCBI Taxonomy" id="502051"/>
    <lineage>
        <taxon>Bacteria</taxon>
        <taxon>Pseudomonadati</taxon>
        <taxon>Pseudomonadota</taxon>
        <taxon>Gammaproteobacteria</taxon>
        <taxon>Alteromonadales</taxon>
        <taxon>Alteromonadaceae</taxon>
        <taxon>Bowmanella</taxon>
    </lineage>
</organism>
<evidence type="ECO:0000313" key="3">
    <source>
        <dbReference type="Proteomes" id="UP000606935"/>
    </source>
</evidence>
<dbReference type="SUPFAM" id="SSF56935">
    <property type="entry name" value="Porins"/>
    <property type="match status" value="1"/>
</dbReference>
<evidence type="ECO:0000256" key="1">
    <source>
        <dbReference type="SAM" id="SignalP"/>
    </source>
</evidence>
<name>A0A917YY68_9ALTE</name>